<comment type="caution">
    <text evidence="4">The sequence shown here is derived from an EMBL/GenBank/DDBJ whole genome shotgun (WGS) entry which is preliminary data.</text>
</comment>
<evidence type="ECO:0000313" key="5">
    <source>
        <dbReference type="Proteomes" id="UP000805614"/>
    </source>
</evidence>
<dbReference type="InterPro" id="IPR000792">
    <property type="entry name" value="Tscrpt_reg_LuxR_C"/>
</dbReference>
<dbReference type="Proteomes" id="UP000805614">
    <property type="component" value="Unassembled WGS sequence"/>
</dbReference>
<dbReference type="InterPro" id="IPR011990">
    <property type="entry name" value="TPR-like_helical_dom_sf"/>
</dbReference>
<dbReference type="CDD" id="cd06170">
    <property type="entry name" value="LuxR_C_like"/>
    <property type="match status" value="1"/>
</dbReference>
<dbReference type="PROSITE" id="PS50043">
    <property type="entry name" value="HTH_LUXR_2"/>
    <property type="match status" value="1"/>
</dbReference>
<proteinExistence type="predicted"/>
<dbReference type="InterPro" id="IPR041664">
    <property type="entry name" value="AAA_16"/>
</dbReference>
<evidence type="ECO:0000256" key="2">
    <source>
        <dbReference type="ARBA" id="ARBA00022840"/>
    </source>
</evidence>
<keyword evidence="2" id="KW-0067">ATP-binding</keyword>
<accession>A0ABR7LLW9</accession>
<gene>
    <name evidence="4" type="ORF">HKK74_09235</name>
</gene>
<evidence type="ECO:0000259" key="3">
    <source>
        <dbReference type="PROSITE" id="PS50043"/>
    </source>
</evidence>
<name>A0ABR7LLW9_9ACTN</name>
<dbReference type="PANTHER" id="PTHR16305">
    <property type="entry name" value="TESTICULAR SOLUBLE ADENYLYL CYCLASE"/>
    <property type="match status" value="1"/>
</dbReference>
<dbReference type="PANTHER" id="PTHR16305:SF35">
    <property type="entry name" value="TRANSCRIPTIONAL ACTIVATOR DOMAIN"/>
    <property type="match status" value="1"/>
</dbReference>
<dbReference type="SMART" id="SM00421">
    <property type="entry name" value="HTH_LUXR"/>
    <property type="match status" value="1"/>
</dbReference>
<keyword evidence="1" id="KW-0547">Nucleotide-binding</keyword>
<dbReference type="PRINTS" id="PR00038">
    <property type="entry name" value="HTHLUXR"/>
</dbReference>
<dbReference type="Gene3D" id="3.40.50.300">
    <property type="entry name" value="P-loop containing nucleotide triphosphate hydrolases"/>
    <property type="match status" value="1"/>
</dbReference>
<dbReference type="SUPFAM" id="SSF52540">
    <property type="entry name" value="P-loop containing nucleoside triphosphate hydrolases"/>
    <property type="match status" value="1"/>
</dbReference>
<dbReference type="Gene3D" id="1.10.10.10">
    <property type="entry name" value="Winged helix-like DNA-binding domain superfamily/Winged helix DNA-binding domain"/>
    <property type="match status" value="1"/>
</dbReference>
<dbReference type="SUPFAM" id="SSF46894">
    <property type="entry name" value="C-terminal effector domain of the bipartite response regulators"/>
    <property type="match status" value="1"/>
</dbReference>
<protein>
    <submittedName>
        <fullName evidence="4">AAA family ATPase</fullName>
    </submittedName>
</protein>
<organism evidence="4 5">
    <name type="scientific">Actinomadura alba</name>
    <dbReference type="NCBI Taxonomy" id="406431"/>
    <lineage>
        <taxon>Bacteria</taxon>
        <taxon>Bacillati</taxon>
        <taxon>Actinomycetota</taxon>
        <taxon>Actinomycetes</taxon>
        <taxon>Streptosporangiales</taxon>
        <taxon>Thermomonosporaceae</taxon>
        <taxon>Actinomadura</taxon>
    </lineage>
</organism>
<dbReference type="InterPro" id="IPR016032">
    <property type="entry name" value="Sig_transdc_resp-reg_C-effctor"/>
</dbReference>
<dbReference type="Pfam" id="PF13191">
    <property type="entry name" value="AAA_16"/>
    <property type="match status" value="1"/>
</dbReference>
<dbReference type="EMBL" id="JABVEC010000005">
    <property type="protein sequence ID" value="MBC6465678.1"/>
    <property type="molecule type" value="Genomic_DNA"/>
</dbReference>
<feature type="domain" description="HTH luxR-type" evidence="3">
    <location>
        <begin position="922"/>
        <end position="987"/>
    </location>
</feature>
<evidence type="ECO:0000313" key="4">
    <source>
        <dbReference type="EMBL" id="MBC6465678.1"/>
    </source>
</evidence>
<dbReference type="Pfam" id="PF00196">
    <property type="entry name" value="GerE"/>
    <property type="match status" value="1"/>
</dbReference>
<dbReference type="InterPro" id="IPR036388">
    <property type="entry name" value="WH-like_DNA-bd_sf"/>
</dbReference>
<sequence length="990" mass="105370">MNPSVVSPVFVGRTAELAMLTDLYTAVRQGAPAAVLLGGEAGVGKTRLVNEFVDLVGSADGSDGSDDGAHATARVIVGGCLWLSSAGLPYAPFTAMLRQLVRDIGLDEIAALMPGGTTRDLARLLPGFGEIAAEPDAETGRVRLFEQMLTLLERLAERAPLVLVIEDAHWADRSTRDLLTFLIRNLRHGPVMLLVTYRSDDLHRAHPLRPMLAELGRVGGVVGLDLPRLARGEVAAQLGGILGRPAEPGLVEAVYGRSEGIPLFVEATAGCAGDPGGGVPESLRDLLLAGVQRLPEETQELLRTASAGGERVGHELLAAVSGLDDRALTAALRPAVDGNVLVAGTDGYTFRHALIREAVHEDLLPGEHSRTHRRFAEVIETEPGMAATRDAAVTLAQHWYAAHDNERALLAAWRAAAALAASLAYAEQVEMLGRVLELWDRVPNTAELVGSDQVDVLLLTAEAATACGEVERGLAMVRAALAELDEERDPERVALLLTCRARLRGYKGMLPEQLQDLRKAERLAAGPTLARATVLARLICQLLLRGLDEECQAFSAESLSLARRLGDRTIAVDAIVTLATIAAGEGGGDIEENLRDLYEAHAEAKELGSDFLVLRSLINISHMLESAGRHDLAIEAAREGFELTQRVGRARIQGPFLAGNLAESLISAGRWTEADQVLQKGLELDPAVSLSGYLLLAVGTLALARGEMAAVADAMRAMPASFTSDHAIPQDGLPYIRLLIDWRLAEGDIAAALDRVHHAVSTLDLTVRPRFSWPVLVSAMRACAEVATDADTVRDDALLVRATVLRTELRGLADRLSASGRAMAAYATTFAAESARAAGMLDRTAWDAAAGAWEDLGDPYPFACALVRAAEAAAGDGDREGAAGRLRRAAEVADRLGAVPLRGQIDHLARRARISLTDRSPAPDSSAGLTPREREVLRLVAEGRSNRQIADELFISAKTASVHVSNILGKLGVAGRGEAAAVAHRLQLFD</sequence>
<dbReference type="Gene3D" id="1.25.40.10">
    <property type="entry name" value="Tetratricopeptide repeat domain"/>
    <property type="match status" value="1"/>
</dbReference>
<dbReference type="SUPFAM" id="SSF48452">
    <property type="entry name" value="TPR-like"/>
    <property type="match status" value="1"/>
</dbReference>
<keyword evidence="5" id="KW-1185">Reference proteome</keyword>
<dbReference type="InterPro" id="IPR027417">
    <property type="entry name" value="P-loop_NTPase"/>
</dbReference>
<evidence type="ECO:0000256" key="1">
    <source>
        <dbReference type="ARBA" id="ARBA00022741"/>
    </source>
</evidence>
<reference evidence="4 5" key="1">
    <citation type="submission" date="2020-06" db="EMBL/GenBank/DDBJ databases">
        <title>Actinomadura xiongansis sp. nov., isolated from soil of Baiyangdian.</title>
        <authorList>
            <person name="Zhang X."/>
        </authorList>
    </citation>
    <scope>NUCLEOTIDE SEQUENCE [LARGE SCALE GENOMIC DNA]</scope>
    <source>
        <strain evidence="4 5">HBUM206468</strain>
    </source>
</reference>